<feature type="region of interest" description="Disordered" evidence="1">
    <location>
        <begin position="1"/>
        <end position="24"/>
    </location>
</feature>
<evidence type="ECO:0000256" key="1">
    <source>
        <dbReference type="SAM" id="MobiDB-lite"/>
    </source>
</evidence>
<reference evidence="2" key="1">
    <citation type="submission" date="2023-08" db="EMBL/GenBank/DDBJ databases">
        <title>A de novo genome assembly of Solanum verrucosum Schlechtendal, a Mexican diploid species geographically isolated from the other diploid A-genome species in potato relatives.</title>
        <authorList>
            <person name="Hosaka K."/>
        </authorList>
    </citation>
    <scope>NUCLEOTIDE SEQUENCE</scope>
    <source>
        <tissue evidence="2">Young leaves</tissue>
    </source>
</reference>
<dbReference type="Proteomes" id="UP001234989">
    <property type="component" value="Chromosome 10"/>
</dbReference>
<sequence>MRPFKPKTPSQGDNLPKAKMARPFILSPLTPTKVETSQRPEQTFQNKFTALADYPRLSCPSLQKLPCPPQPKMINPMPIKPFEQGTSSSSIQTKESYTMKPPESFAQAVNP</sequence>
<evidence type="ECO:0000313" key="3">
    <source>
        <dbReference type="Proteomes" id="UP001234989"/>
    </source>
</evidence>
<keyword evidence="3" id="KW-1185">Reference proteome</keyword>
<dbReference type="EMBL" id="CP133621">
    <property type="protein sequence ID" value="WMV49256.1"/>
    <property type="molecule type" value="Genomic_DNA"/>
</dbReference>
<accession>A0AAF0UQD9</accession>
<gene>
    <name evidence="2" type="ORF">MTR67_042641</name>
</gene>
<organism evidence="2 3">
    <name type="scientific">Solanum verrucosum</name>
    <dbReference type="NCBI Taxonomy" id="315347"/>
    <lineage>
        <taxon>Eukaryota</taxon>
        <taxon>Viridiplantae</taxon>
        <taxon>Streptophyta</taxon>
        <taxon>Embryophyta</taxon>
        <taxon>Tracheophyta</taxon>
        <taxon>Spermatophyta</taxon>
        <taxon>Magnoliopsida</taxon>
        <taxon>eudicotyledons</taxon>
        <taxon>Gunneridae</taxon>
        <taxon>Pentapetalae</taxon>
        <taxon>asterids</taxon>
        <taxon>lamiids</taxon>
        <taxon>Solanales</taxon>
        <taxon>Solanaceae</taxon>
        <taxon>Solanoideae</taxon>
        <taxon>Solaneae</taxon>
        <taxon>Solanum</taxon>
    </lineage>
</organism>
<feature type="compositionally biased region" description="Polar residues" evidence="1">
    <location>
        <begin position="84"/>
        <end position="96"/>
    </location>
</feature>
<feature type="region of interest" description="Disordered" evidence="1">
    <location>
        <begin position="62"/>
        <end position="111"/>
    </location>
</feature>
<name>A0AAF0UQD9_SOLVR</name>
<proteinExistence type="predicted"/>
<dbReference type="AlphaFoldDB" id="A0AAF0UQD9"/>
<protein>
    <submittedName>
        <fullName evidence="2">Uncharacterized protein</fullName>
    </submittedName>
</protein>
<evidence type="ECO:0000313" key="2">
    <source>
        <dbReference type="EMBL" id="WMV49256.1"/>
    </source>
</evidence>